<dbReference type="SMART" id="SM00642">
    <property type="entry name" value="Aamy"/>
    <property type="match status" value="1"/>
</dbReference>
<evidence type="ECO:0000256" key="1">
    <source>
        <dbReference type="ARBA" id="ARBA00022801"/>
    </source>
</evidence>
<dbReference type="CDD" id="cd02857">
    <property type="entry name" value="E_set_CDase_PDE_N"/>
    <property type="match status" value="1"/>
</dbReference>
<keyword evidence="1" id="KW-0378">Hydrolase</keyword>
<dbReference type="InterPro" id="IPR017853">
    <property type="entry name" value="GH"/>
</dbReference>
<comment type="caution">
    <text evidence="4">The sequence shown here is derived from an EMBL/GenBank/DDBJ whole genome shotgun (WGS) entry which is preliminary data.</text>
</comment>
<evidence type="ECO:0000259" key="3">
    <source>
        <dbReference type="SMART" id="SM00642"/>
    </source>
</evidence>
<name>A0AAJ1R9E6_9LACO</name>
<evidence type="ECO:0000256" key="2">
    <source>
        <dbReference type="ARBA" id="ARBA00023295"/>
    </source>
</evidence>
<accession>A0AAJ1R9E6</accession>
<evidence type="ECO:0000313" key="5">
    <source>
        <dbReference type="Proteomes" id="UP001167919"/>
    </source>
</evidence>
<gene>
    <name evidence="4" type="ORF">EVC35_04075</name>
</gene>
<protein>
    <submittedName>
        <fullName evidence="4">Alpha-glycosidase</fullName>
    </submittedName>
</protein>
<dbReference type="GO" id="GO:0004553">
    <property type="term" value="F:hydrolase activity, hydrolyzing O-glycosyl compounds"/>
    <property type="evidence" value="ECO:0007669"/>
    <property type="project" value="InterPro"/>
</dbReference>
<dbReference type="CDD" id="cd11338">
    <property type="entry name" value="AmyAc_CMD"/>
    <property type="match status" value="1"/>
</dbReference>
<evidence type="ECO:0000313" key="4">
    <source>
        <dbReference type="EMBL" id="MDN6900182.1"/>
    </source>
</evidence>
<dbReference type="Pfam" id="PF00128">
    <property type="entry name" value="Alpha-amylase"/>
    <property type="match status" value="1"/>
</dbReference>
<feature type="domain" description="Glycosyl hydrolase family 13 catalytic" evidence="3">
    <location>
        <begin position="145"/>
        <end position="514"/>
    </location>
</feature>
<dbReference type="RefSeq" id="WP_301711084.1">
    <property type="nucleotide sequence ID" value="NZ_SDWY01000002.1"/>
</dbReference>
<dbReference type="Pfam" id="PF02903">
    <property type="entry name" value="Alpha-amylase_N"/>
    <property type="match status" value="1"/>
</dbReference>
<dbReference type="InterPro" id="IPR006047">
    <property type="entry name" value="GH13_cat_dom"/>
</dbReference>
<dbReference type="PANTHER" id="PTHR10357">
    <property type="entry name" value="ALPHA-AMYLASE FAMILY MEMBER"/>
    <property type="match status" value="1"/>
</dbReference>
<dbReference type="EMBL" id="SDWY01000002">
    <property type="protein sequence ID" value="MDN6900182.1"/>
    <property type="molecule type" value="Genomic_DNA"/>
</dbReference>
<reference evidence="4" key="1">
    <citation type="submission" date="2019-01" db="EMBL/GenBank/DDBJ databases">
        <title>Oenococcus sicerae UCMA17102.</title>
        <authorList>
            <person name="Cousin F.J."/>
            <person name="Le Guellec R."/>
            <person name="Cretenet M."/>
        </authorList>
    </citation>
    <scope>NUCLEOTIDE SEQUENCE</scope>
    <source>
        <strain evidence="4">UCMA17102</strain>
    </source>
</reference>
<dbReference type="PANTHER" id="PTHR10357:SF210">
    <property type="entry name" value="MALTODEXTRIN GLUCOSIDASE"/>
    <property type="match status" value="1"/>
</dbReference>
<dbReference type="InterPro" id="IPR045857">
    <property type="entry name" value="O16G_dom_2"/>
</dbReference>
<dbReference type="SUPFAM" id="SSF51445">
    <property type="entry name" value="(Trans)glycosidases"/>
    <property type="match status" value="1"/>
</dbReference>
<proteinExistence type="predicted"/>
<sequence>MNKAAIYHRPESEFSFLFPDSDHLRIRIRTAINDAIKVELFSSNLIESNDNNWVECPIEMQKITTTPVFDYWVANIKEPIGHLPAYAFRITDRQSKTILYCDQGFVSDNKSGYAIVQQHFFRMPYMHDIDRFQAPEWVKNTIWYQIFPDRFSNGNHANDPEKTLDWQYESPKNDSFYGGDIQGIINKLGYLHQLGINGIYLTPIFKSPSNHKYDTEDYLEIDPNFGSKNDFKNLIDKAHKLGIKIMIDAVFNHIGANSYQWQDVLRNGAASPFANWFHISSFPIHLYHDKEPYPQNDYPQKNYETFANAINMPKWNTANPDVQKFLVQTALYWTQQFQIDGWRLDVANEVDHHFWREFRKAIKFVNPEIFIVGEVWHSSQPWLNGDQFDSVMNYSTTDLIKEYFLLKKIKAVDFIYSFNDRLMLYQDPTNQVMFNLLDSHDSPRIATVANGNFSAVKSALAFMFLQQGTPDIYYGTEYGMIGKSDPDSRRPMVWDKENQNQNMYQFVHTLISIRKKYSQVIEDYSPRWHYADAQEKGLISFEKGHLIAHFSSKNTVLQDSGTILMGNNYQQGKDQIILGEDGFCILER</sequence>
<dbReference type="GO" id="GO:0005975">
    <property type="term" value="P:carbohydrate metabolic process"/>
    <property type="evidence" value="ECO:0007669"/>
    <property type="project" value="InterPro"/>
</dbReference>
<dbReference type="Proteomes" id="UP001167919">
    <property type="component" value="Unassembled WGS sequence"/>
</dbReference>
<dbReference type="AlphaFoldDB" id="A0AAJ1R9E6"/>
<dbReference type="Gene3D" id="3.90.400.10">
    <property type="entry name" value="Oligo-1,6-glucosidase, Domain 2"/>
    <property type="match status" value="1"/>
</dbReference>
<dbReference type="SUPFAM" id="SSF81296">
    <property type="entry name" value="E set domains"/>
    <property type="match status" value="1"/>
</dbReference>
<keyword evidence="2" id="KW-0326">Glycosidase</keyword>
<dbReference type="InterPro" id="IPR014756">
    <property type="entry name" value="Ig_E-set"/>
</dbReference>
<dbReference type="InterPro" id="IPR013783">
    <property type="entry name" value="Ig-like_fold"/>
</dbReference>
<dbReference type="Gene3D" id="3.20.20.80">
    <property type="entry name" value="Glycosidases"/>
    <property type="match status" value="1"/>
</dbReference>
<dbReference type="InterPro" id="IPR004185">
    <property type="entry name" value="Glyco_hydro_13_lg-like_dom"/>
</dbReference>
<organism evidence="4 5">
    <name type="scientific">Oenococcus sicerae</name>
    <dbReference type="NCBI Taxonomy" id="2203724"/>
    <lineage>
        <taxon>Bacteria</taxon>
        <taxon>Bacillati</taxon>
        <taxon>Bacillota</taxon>
        <taxon>Bacilli</taxon>
        <taxon>Lactobacillales</taxon>
        <taxon>Lactobacillaceae</taxon>
        <taxon>Oenococcus</taxon>
    </lineage>
</organism>
<dbReference type="Gene3D" id="2.60.40.10">
    <property type="entry name" value="Immunoglobulins"/>
    <property type="match status" value="1"/>
</dbReference>